<gene>
    <name evidence="1" type="ORF">JJL49_13155</name>
</gene>
<sequence>MKIKLAWGLLLLMCNGWARDPFFPLNVQRCASVAETELTWRLLGLIGREGRYDAWLVSPQHQLLWRQTGDPLPGTDWRIAEIDAYGVTITILQDCQPPRRLGLKGRHNAQDDLPVAGADKPDIRQPDSPLSRF</sequence>
<comment type="caution">
    <text evidence="1">The sequence shown here is derived from an EMBL/GenBank/DDBJ whole genome shotgun (WGS) entry which is preliminary data.</text>
</comment>
<accession>A0ACC5RNC7</accession>
<protein>
    <submittedName>
        <fullName evidence="1">DUF2531 family protein</fullName>
    </submittedName>
</protein>
<organism evidence="1 2">
    <name type="scientific">Enterobacter agglomerans</name>
    <name type="common">Erwinia herbicola</name>
    <name type="synonym">Pantoea agglomerans</name>
    <dbReference type="NCBI Taxonomy" id="549"/>
    <lineage>
        <taxon>Bacteria</taxon>
        <taxon>Pseudomonadati</taxon>
        <taxon>Pseudomonadota</taxon>
        <taxon>Gammaproteobacteria</taxon>
        <taxon>Enterobacterales</taxon>
        <taxon>Erwiniaceae</taxon>
        <taxon>Pantoea</taxon>
        <taxon>Pantoea agglomerans group</taxon>
    </lineage>
</organism>
<dbReference type="EMBL" id="JAEOXF010000007">
    <property type="protein sequence ID" value="MBK4726184.1"/>
    <property type="molecule type" value="Genomic_DNA"/>
</dbReference>
<evidence type="ECO:0000313" key="2">
    <source>
        <dbReference type="Proteomes" id="UP000633731"/>
    </source>
</evidence>
<name>A0ACC5RNC7_ENTAG</name>
<dbReference type="Proteomes" id="UP000633731">
    <property type="component" value="Unassembled WGS sequence"/>
</dbReference>
<keyword evidence="2" id="KW-1185">Reference proteome</keyword>
<evidence type="ECO:0000313" key="1">
    <source>
        <dbReference type="EMBL" id="MBK4726184.1"/>
    </source>
</evidence>
<reference evidence="1" key="1">
    <citation type="submission" date="2021-01" db="EMBL/GenBank/DDBJ databases">
        <title>Draft genome of Pantoea agglomerans Eh 335.</title>
        <authorList>
            <person name="Emsley S.A."/>
            <person name="Oline D.K."/>
            <person name="Saw J.H."/>
            <person name="Ushijima B."/>
            <person name="Videau P."/>
            <person name="Koyack M.J."/>
        </authorList>
    </citation>
    <scope>NUCLEOTIDE SEQUENCE</scope>
    <source>
        <strain evidence="1">Eh 335</strain>
    </source>
</reference>
<proteinExistence type="predicted"/>